<evidence type="ECO:0000313" key="1">
    <source>
        <dbReference type="EMBL" id="KAK2780438.1"/>
    </source>
</evidence>
<proteinExistence type="predicted"/>
<organism evidence="1 2">
    <name type="scientific">Colletotrichum kahawae</name>
    <name type="common">Coffee berry disease fungus</name>
    <dbReference type="NCBI Taxonomy" id="34407"/>
    <lineage>
        <taxon>Eukaryota</taxon>
        <taxon>Fungi</taxon>
        <taxon>Dikarya</taxon>
        <taxon>Ascomycota</taxon>
        <taxon>Pezizomycotina</taxon>
        <taxon>Sordariomycetes</taxon>
        <taxon>Hypocreomycetidae</taxon>
        <taxon>Glomerellales</taxon>
        <taxon>Glomerellaceae</taxon>
        <taxon>Colletotrichum</taxon>
        <taxon>Colletotrichum gloeosporioides species complex</taxon>
    </lineage>
</organism>
<sequence>MLKLALVCLTSIFILYLHWWIYAPGSCQGLLFVVPVCTTRPCLIQTGRAPKTRHLPSLTLHTSIQAATVRLDARCRGLLPTTKTRPDGLVVQRRRGAIEAYWPPKPKVAGASPVVGAFFRRFFFSFFCLPFHSWH</sequence>
<gene>
    <name evidence="1" type="ORF">CKAH01_00382</name>
</gene>
<evidence type="ECO:0000313" key="2">
    <source>
        <dbReference type="Proteomes" id="UP001281614"/>
    </source>
</evidence>
<name>A0AAD9YXH3_COLKA</name>
<accession>A0AAD9YXH3</accession>
<keyword evidence="2" id="KW-1185">Reference proteome</keyword>
<dbReference type="EMBL" id="VYYT01000001">
    <property type="protein sequence ID" value="KAK2780438.1"/>
    <property type="molecule type" value="Genomic_DNA"/>
</dbReference>
<comment type="caution">
    <text evidence="1">The sequence shown here is derived from an EMBL/GenBank/DDBJ whole genome shotgun (WGS) entry which is preliminary data.</text>
</comment>
<reference evidence="1" key="1">
    <citation type="submission" date="2023-02" db="EMBL/GenBank/DDBJ databases">
        <title>Colletotrichum kahawae CIFC_Que2 genome sequencing and assembly.</title>
        <authorList>
            <person name="Baroncelli R."/>
        </authorList>
    </citation>
    <scope>NUCLEOTIDE SEQUENCE</scope>
    <source>
        <strain evidence="1">CIFC_Que2</strain>
    </source>
</reference>
<dbReference type="AlphaFoldDB" id="A0AAD9YXH3"/>
<dbReference type="Proteomes" id="UP001281614">
    <property type="component" value="Unassembled WGS sequence"/>
</dbReference>
<protein>
    <submittedName>
        <fullName evidence="1">Uncharacterized protein</fullName>
    </submittedName>
</protein>